<reference evidence="4" key="1">
    <citation type="submission" date="2020-06" db="EMBL/GenBank/DDBJ databases">
        <authorList>
            <consortium name="Plant Systems Biology data submission"/>
        </authorList>
    </citation>
    <scope>NUCLEOTIDE SEQUENCE</scope>
    <source>
        <strain evidence="4">D6</strain>
    </source>
</reference>
<feature type="region of interest" description="Disordered" evidence="2">
    <location>
        <begin position="1"/>
        <end position="25"/>
    </location>
</feature>
<dbReference type="OrthoDB" id="156568at2759"/>
<gene>
    <name evidence="4" type="ORF">SEMRO_363_G126890.1</name>
</gene>
<evidence type="ECO:0000256" key="1">
    <source>
        <dbReference type="ARBA" id="ARBA00038101"/>
    </source>
</evidence>
<dbReference type="InterPro" id="IPR050767">
    <property type="entry name" value="Sel1_AlgK"/>
</dbReference>
<dbReference type="Gene3D" id="1.25.40.10">
    <property type="entry name" value="Tetratricopeptide repeat domain"/>
    <property type="match status" value="1"/>
</dbReference>
<dbReference type="InterPro" id="IPR013083">
    <property type="entry name" value="Znf_RING/FYVE/PHD"/>
</dbReference>
<dbReference type="Pfam" id="PF08238">
    <property type="entry name" value="Sel1"/>
    <property type="match status" value="3"/>
</dbReference>
<dbReference type="SMART" id="SM00504">
    <property type="entry name" value="Ubox"/>
    <property type="match status" value="1"/>
</dbReference>
<dbReference type="InterPro" id="IPR006597">
    <property type="entry name" value="Sel1-like"/>
</dbReference>
<dbReference type="AlphaFoldDB" id="A0A9N8HBI0"/>
<evidence type="ECO:0000259" key="3">
    <source>
        <dbReference type="SMART" id="SM00504"/>
    </source>
</evidence>
<dbReference type="SMART" id="SM00671">
    <property type="entry name" value="SEL1"/>
    <property type="match status" value="2"/>
</dbReference>
<dbReference type="PANTHER" id="PTHR11102:SF160">
    <property type="entry name" value="ERAD-ASSOCIATED E3 UBIQUITIN-PROTEIN LIGASE COMPONENT HRD3"/>
    <property type="match status" value="1"/>
</dbReference>
<evidence type="ECO:0000256" key="2">
    <source>
        <dbReference type="SAM" id="MobiDB-lite"/>
    </source>
</evidence>
<proteinExistence type="inferred from homology"/>
<comment type="caution">
    <text evidence="4">The sequence shown here is derived from an EMBL/GenBank/DDBJ whole genome shotgun (WGS) entry which is preliminary data.</text>
</comment>
<dbReference type="Gene3D" id="3.30.40.10">
    <property type="entry name" value="Zinc/RING finger domain, C3HC4 (zinc finger)"/>
    <property type="match status" value="1"/>
</dbReference>
<dbReference type="SUPFAM" id="SSF81901">
    <property type="entry name" value="HCP-like"/>
    <property type="match status" value="1"/>
</dbReference>
<keyword evidence="5" id="KW-1185">Reference proteome</keyword>
<dbReference type="InterPro" id="IPR011990">
    <property type="entry name" value="TPR-like_helical_dom_sf"/>
</dbReference>
<protein>
    <submittedName>
        <fullName evidence="4">Sel1 domain protein repeat-containing protein</fullName>
    </submittedName>
</protein>
<accession>A0A9N8HBI0</accession>
<dbReference type="EMBL" id="CAICTM010000362">
    <property type="protein sequence ID" value="CAB9508838.1"/>
    <property type="molecule type" value="Genomic_DNA"/>
</dbReference>
<dbReference type="PANTHER" id="PTHR11102">
    <property type="entry name" value="SEL-1-LIKE PROTEIN"/>
    <property type="match status" value="1"/>
</dbReference>
<dbReference type="Pfam" id="PF04564">
    <property type="entry name" value="U-box"/>
    <property type="match status" value="1"/>
</dbReference>
<evidence type="ECO:0000313" key="4">
    <source>
        <dbReference type="EMBL" id="CAB9508838.1"/>
    </source>
</evidence>
<comment type="similarity">
    <text evidence="1">Belongs to the sel-1 family.</text>
</comment>
<dbReference type="CDD" id="cd16655">
    <property type="entry name" value="RING-Ubox_WDSUB1-like"/>
    <property type="match status" value="1"/>
</dbReference>
<sequence length="269" mass="29540">MTESTNETAAVGAVEKQDDKTEQGATKTPKYAAIWICPISLELPMDPVTAMDGHIYDRECIEAHIKKNSGNLTSPMTREKMRPMLIPALHLHTIEAAIDKGDLPEDLVKVWKEKKKTLQQKKMEALLKKADDGDVKAMYHVGSNYEQGNEGFKQDSKLAFPYFKKAAEAGYVLSTAALGNYYLNGIGVEQCLYLGIFFLTMATTQGSDWAAYLLGSAFAKGSNGLNVDESLAILLLKKSLGVCRLKNLNETQKTDARGLLNTLEANSTP</sequence>
<evidence type="ECO:0000313" key="5">
    <source>
        <dbReference type="Proteomes" id="UP001153069"/>
    </source>
</evidence>
<dbReference type="GO" id="GO:0016567">
    <property type="term" value="P:protein ubiquitination"/>
    <property type="evidence" value="ECO:0007669"/>
    <property type="project" value="InterPro"/>
</dbReference>
<dbReference type="GO" id="GO:0004842">
    <property type="term" value="F:ubiquitin-protein transferase activity"/>
    <property type="evidence" value="ECO:0007669"/>
    <property type="project" value="InterPro"/>
</dbReference>
<name>A0A9N8HBI0_9STRA</name>
<dbReference type="Proteomes" id="UP001153069">
    <property type="component" value="Unassembled WGS sequence"/>
</dbReference>
<organism evidence="4 5">
    <name type="scientific">Seminavis robusta</name>
    <dbReference type="NCBI Taxonomy" id="568900"/>
    <lineage>
        <taxon>Eukaryota</taxon>
        <taxon>Sar</taxon>
        <taxon>Stramenopiles</taxon>
        <taxon>Ochrophyta</taxon>
        <taxon>Bacillariophyta</taxon>
        <taxon>Bacillariophyceae</taxon>
        <taxon>Bacillariophycidae</taxon>
        <taxon>Naviculales</taxon>
        <taxon>Naviculaceae</taxon>
        <taxon>Seminavis</taxon>
    </lineage>
</organism>
<feature type="domain" description="U-box" evidence="3">
    <location>
        <begin position="36"/>
        <end position="98"/>
    </location>
</feature>
<dbReference type="SUPFAM" id="SSF57850">
    <property type="entry name" value="RING/U-box"/>
    <property type="match status" value="1"/>
</dbReference>
<dbReference type="InterPro" id="IPR003613">
    <property type="entry name" value="Ubox_domain"/>
</dbReference>